<dbReference type="InterPro" id="IPR001279">
    <property type="entry name" value="Metallo-B-lactamas"/>
</dbReference>
<dbReference type="Pfam" id="PF12706">
    <property type="entry name" value="Lactamase_B_2"/>
    <property type="match status" value="1"/>
</dbReference>
<comment type="caution">
    <text evidence="3">The sequence shown here is derived from an EMBL/GenBank/DDBJ whole genome shotgun (WGS) entry which is preliminary data.</text>
</comment>
<dbReference type="AlphaFoldDB" id="A0A845F2C3"/>
<reference evidence="3 4" key="1">
    <citation type="submission" date="2019-11" db="EMBL/GenBank/DDBJ databases">
        <title>Genome sequences of 17 halophilic strains isolated from different environments.</title>
        <authorList>
            <person name="Furrow R.E."/>
        </authorList>
    </citation>
    <scope>NUCLEOTIDE SEQUENCE [LARGE SCALE GENOMIC DNA]</scope>
    <source>
        <strain evidence="3 4">22506_14_FS</strain>
    </source>
</reference>
<dbReference type="SUPFAM" id="SSF56281">
    <property type="entry name" value="Metallo-hydrolase/oxidoreductase"/>
    <property type="match status" value="1"/>
</dbReference>
<organism evidence="3 4">
    <name type="scientific">Guptibacillus hwajinpoensis</name>
    <dbReference type="NCBI Taxonomy" id="208199"/>
    <lineage>
        <taxon>Bacteria</taxon>
        <taxon>Bacillati</taxon>
        <taxon>Bacillota</taxon>
        <taxon>Bacilli</taxon>
        <taxon>Bacillales</taxon>
        <taxon>Guptibacillaceae</taxon>
        <taxon>Guptibacillus</taxon>
    </lineage>
</organism>
<sequence length="252" mass="27979">MKIQFVRNATIVLHYADKKFLIDPFLSDQGAMPPFPNTANQHLANPTVGLSTSINEIIDVDAVIVTHLHPDHFDDKAKEVLPKEIGIFAQNKEDVEAIKREGFQNVFSLEEESSFENVTLSRTDGKHGAGEILKQTGKVSGIAFSHPNEKTFYVAGDTLFNEDVQTAIQQHKPEIIVVNAGAAQFLEGGPITMTKENVVETYQEAPDATIIAVHMESLNHCLLTRDELKQFIKEKDLLNKVLIPDDGQTLSF</sequence>
<protein>
    <submittedName>
        <fullName evidence="3">MBL fold metallo-hydrolase</fullName>
    </submittedName>
</protein>
<evidence type="ECO:0000313" key="3">
    <source>
        <dbReference type="EMBL" id="MYL64951.1"/>
    </source>
</evidence>
<evidence type="ECO:0000259" key="2">
    <source>
        <dbReference type="Pfam" id="PF12706"/>
    </source>
</evidence>
<dbReference type="EMBL" id="WMEY01000005">
    <property type="protein sequence ID" value="MYL64951.1"/>
    <property type="molecule type" value="Genomic_DNA"/>
</dbReference>
<dbReference type="Proteomes" id="UP000447833">
    <property type="component" value="Unassembled WGS sequence"/>
</dbReference>
<name>A0A845F2C3_9BACL</name>
<proteinExistence type="predicted"/>
<evidence type="ECO:0000313" key="4">
    <source>
        <dbReference type="Proteomes" id="UP000447833"/>
    </source>
</evidence>
<dbReference type="GO" id="GO:0016787">
    <property type="term" value="F:hydrolase activity"/>
    <property type="evidence" value="ECO:0007669"/>
    <property type="project" value="UniProtKB-KW"/>
</dbReference>
<dbReference type="InterPro" id="IPR036866">
    <property type="entry name" value="RibonucZ/Hydroxyglut_hydro"/>
</dbReference>
<dbReference type="RefSeq" id="WP_160920340.1">
    <property type="nucleotide sequence ID" value="NZ_WMEY01000005.1"/>
</dbReference>
<dbReference type="PANTHER" id="PTHR43546:SF9">
    <property type="entry name" value="L-ASCORBATE-6-PHOSPHATE LACTONASE ULAG-RELATED"/>
    <property type="match status" value="1"/>
</dbReference>
<accession>A0A845F2C3</accession>
<dbReference type="Gene3D" id="3.60.15.10">
    <property type="entry name" value="Ribonuclease Z/Hydroxyacylglutathione hydrolase-like"/>
    <property type="match status" value="1"/>
</dbReference>
<feature type="domain" description="Metallo-beta-lactamase" evidence="2">
    <location>
        <begin position="20"/>
        <end position="215"/>
    </location>
</feature>
<dbReference type="PANTHER" id="PTHR43546">
    <property type="entry name" value="UPF0173 METAL-DEPENDENT HYDROLASE MJ1163-RELATED"/>
    <property type="match status" value="1"/>
</dbReference>
<keyword evidence="1 3" id="KW-0378">Hydrolase</keyword>
<gene>
    <name evidence="3" type="ORF">GLW07_16450</name>
</gene>
<dbReference type="InterPro" id="IPR050114">
    <property type="entry name" value="UPF0173_UPF0282_UlaG_hydrolase"/>
</dbReference>
<evidence type="ECO:0000256" key="1">
    <source>
        <dbReference type="ARBA" id="ARBA00022801"/>
    </source>
</evidence>